<dbReference type="Proteomes" id="UP000546162">
    <property type="component" value="Unassembled WGS sequence"/>
</dbReference>
<proteinExistence type="predicted"/>
<evidence type="ECO:0000313" key="3">
    <source>
        <dbReference type="EMBL" id="MBB4739641.1"/>
    </source>
</evidence>
<feature type="compositionally biased region" description="Pro residues" evidence="1">
    <location>
        <begin position="195"/>
        <end position="212"/>
    </location>
</feature>
<accession>A0A7W7GWN0</accession>
<name>A0A7W7GWN0_9ACTN</name>
<protein>
    <recommendedName>
        <fullName evidence="2">DUF218 domain-containing protein</fullName>
    </recommendedName>
</protein>
<dbReference type="EMBL" id="JACHNB010000001">
    <property type="protein sequence ID" value="MBB4739641.1"/>
    <property type="molecule type" value="Genomic_DNA"/>
</dbReference>
<feature type="region of interest" description="Disordered" evidence="1">
    <location>
        <begin position="180"/>
        <end position="237"/>
    </location>
</feature>
<dbReference type="RefSeq" id="WP_185040155.1">
    <property type="nucleotide sequence ID" value="NZ_BAABFG010000005.1"/>
</dbReference>
<evidence type="ECO:0000256" key="1">
    <source>
        <dbReference type="SAM" id="MobiDB-lite"/>
    </source>
</evidence>
<evidence type="ECO:0000313" key="4">
    <source>
        <dbReference type="Proteomes" id="UP000546162"/>
    </source>
</evidence>
<dbReference type="InterPro" id="IPR003848">
    <property type="entry name" value="DUF218"/>
</dbReference>
<organism evidence="3 4">
    <name type="scientific">Actinoplanes octamycinicus</name>
    <dbReference type="NCBI Taxonomy" id="135948"/>
    <lineage>
        <taxon>Bacteria</taxon>
        <taxon>Bacillati</taxon>
        <taxon>Actinomycetota</taxon>
        <taxon>Actinomycetes</taxon>
        <taxon>Micromonosporales</taxon>
        <taxon>Micromonosporaceae</taxon>
        <taxon>Actinoplanes</taxon>
    </lineage>
</organism>
<gene>
    <name evidence="3" type="ORF">BJY16_003100</name>
</gene>
<feature type="domain" description="DUF218" evidence="2">
    <location>
        <begin position="25"/>
        <end position="173"/>
    </location>
</feature>
<dbReference type="AlphaFoldDB" id="A0A7W7GWN0"/>
<comment type="caution">
    <text evidence="3">The sequence shown here is derived from an EMBL/GenBank/DDBJ whole genome shotgun (WGS) entry which is preliminary data.</text>
</comment>
<feature type="compositionally biased region" description="Pro residues" evidence="1">
    <location>
        <begin position="219"/>
        <end position="232"/>
    </location>
</feature>
<keyword evidence="4" id="KW-1185">Reference proteome</keyword>
<evidence type="ECO:0000259" key="2">
    <source>
        <dbReference type="Pfam" id="PF02698"/>
    </source>
</evidence>
<sequence length="284" mass="29584">MVTVLNFEILPGTPGLTLAEVAHVLVPGRGRTATGDGLTPEGAARVAVAADLFRSLPVAGRIVCAGYKSPLDSKGRPWTTPEAPGEVFQGVPEADLMREVLLASGLDPFSVRPERHSIDTVANLLRSESEGHFGDPRPVAIVSQRSHLRRILSVIAPYTLRRPYLGVVVPSPFPAPLPPSSVPLPPPSSAGSPSSGPPPSSAPSPSSGPPPSSASSPSSGPPPSSAPAPSSGPSPDAEHFLAELASRLIAARLPADPLRAIRVAERRSVALWRLARAFGKREYH</sequence>
<reference evidence="3 4" key="1">
    <citation type="submission" date="2020-08" db="EMBL/GenBank/DDBJ databases">
        <title>Sequencing the genomes of 1000 actinobacteria strains.</title>
        <authorList>
            <person name="Klenk H.-P."/>
        </authorList>
    </citation>
    <scope>NUCLEOTIDE SEQUENCE [LARGE SCALE GENOMIC DNA]</scope>
    <source>
        <strain evidence="3 4">DSM 45809</strain>
    </source>
</reference>
<dbReference type="Pfam" id="PF02698">
    <property type="entry name" value="DUF218"/>
    <property type="match status" value="1"/>
</dbReference>